<dbReference type="Proteomes" id="UP000580910">
    <property type="component" value="Unassembled WGS sequence"/>
</dbReference>
<comment type="caution">
    <text evidence="1">The sequence shown here is derived from an EMBL/GenBank/DDBJ whole genome shotgun (WGS) entry which is preliminary data.</text>
</comment>
<evidence type="ECO:0008006" key="3">
    <source>
        <dbReference type="Google" id="ProtNLM"/>
    </source>
</evidence>
<dbReference type="EMBL" id="JACGXA010000001">
    <property type="protein sequence ID" value="MBA8805194.1"/>
    <property type="molecule type" value="Genomic_DNA"/>
</dbReference>
<dbReference type="Pfam" id="PF13704">
    <property type="entry name" value="Glyco_tranf_2_4"/>
    <property type="match status" value="1"/>
</dbReference>
<dbReference type="RefSeq" id="WP_182540974.1">
    <property type="nucleotide sequence ID" value="NZ_JACGXA010000001.1"/>
</dbReference>
<organism evidence="1 2">
    <name type="scientific">Nocardioides ginsengisegetis</name>
    <dbReference type="NCBI Taxonomy" id="661491"/>
    <lineage>
        <taxon>Bacteria</taxon>
        <taxon>Bacillati</taxon>
        <taxon>Actinomycetota</taxon>
        <taxon>Actinomycetes</taxon>
        <taxon>Propionibacteriales</taxon>
        <taxon>Nocardioidaceae</taxon>
        <taxon>Nocardioides</taxon>
    </lineage>
</organism>
<accession>A0A7W3J310</accession>
<name>A0A7W3J310_9ACTN</name>
<evidence type="ECO:0000313" key="1">
    <source>
        <dbReference type="EMBL" id="MBA8805194.1"/>
    </source>
</evidence>
<proteinExistence type="predicted"/>
<keyword evidence="2" id="KW-1185">Reference proteome</keyword>
<sequence>MLVTASTVKDTLPNIQRFVTGNLAGGVDHLFVFLDAGDPEVRAWLDEHPHVTCVRTDSAWWQGDRPDQLNVRQRVNANTVRALLSAVDGVDWVFHIDADEIIQVDRSVLDTVPADTRVVKLAPLEAVSRKSWDGDPTWFKRLLDKDDLTLLQTLGVLDRPSNGAYFHGHVDGKSGVRPALDVWLTLHHGVDAAKEELPSFQDDSLRLLHYESFSGEDFVRKWTSILAAGPMANFRPAREPTAIALRTLIGKGLTEEQAAPYLMRIFERTTEDDFDTLRDLGLLVEVDPRQGTHQPADFPALDEVRGMLERVAAESKRAFHPGEPVASAQKVLDAVTGVRAGRSFLRRS</sequence>
<protein>
    <recommendedName>
        <fullName evidence="3">Glycosyl transferase family 2</fullName>
    </recommendedName>
</protein>
<dbReference type="AlphaFoldDB" id="A0A7W3J310"/>
<gene>
    <name evidence="1" type="ORF">FB382_003485</name>
</gene>
<reference evidence="1 2" key="1">
    <citation type="submission" date="2020-07" db="EMBL/GenBank/DDBJ databases">
        <title>Sequencing the genomes of 1000 actinobacteria strains.</title>
        <authorList>
            <person name="Klenk H.-P."/>
        </authorList>
    </citation>
    <scope>NUCLEOTIDE SEQUENCE [LARGE SCALE GENOMIC DNA]</scope>
    <source>
        <strain evidence="1 2">DSM 21349</strain>
    </source>
</reference>
<evidence type="ECO:0000313" key="2">
    <source>
        <dbReference type="Proteomes" id="UP000580910"/>
    </source>
</evidence>